<organism evidence="1 2">
    <name type="scientific">Elysia crispata</name>
    <name type="common">lettuce slug</name>
    <dbReference type="NCBI Taxonomy" id="231223"/>
    <lineage>
        <taxon>Eukaryota</taxon>
        <taxon>Metazoa</taxon>
        <taxon>Spiralia</taxon>
        <taxon>Lophotrochozoa</taxon>
        <taxon>Mollusca</taxon>
        <taxon>Gastropoda</taxon>
        <taxon>Heterobranchia</taxon>
        <taxon>Euthyneura</taxon>
        <taxon>Panpulmonata</taxon>
        <taxon>Sacoglossa</taxon>
        <taxon>Placobranchoidea</taxon>
        <taxon>Plakobranchidae</taxon>
        <taxon>Elysia</taxon>
    </lineage>
</organism>
<comment type="caution">
    <text evidence="1">The sequence shown here is derived from an EMBL/GenBank/DDBJ whole genome shotgun (WGS) entry which is preliminary data.</text>
</comment>
<evidence type="ECO:0000313" key="1">
    <source>
        <dbReference type="EMBL" id="KAK3767774.1"/>
    </source>
</evidence>
<sequence>MHKGPDQHTYQETHIQEVSCCSDQFATTLFYIDVPRFYSWNNKSWKQRTLGTRQEEDGMFGAAVIGRMYTKFLHSFNLEENDHIVLHRALAEIKDFVTEMGGNEMAQYGLPLPGRDAAERAGVDYRRETSYNVDEEKEVAVQNTNRLNE</sequence>
<keyword evidence="2" id="KW-1185">Reference proteome</keyword>
<proteinExistence type="predicted"/>
<reference evidence="1" key="1">
    <citation type="journal article" date="2023" name="G3 (Bethesda)">
        <title>A reference genome for the long-term kleptoplast-retaining sea slug Elysia crispata morphotype clarki.</title>
        <authorList>
            <person name="Eastman K.E."/>
            <person name="Pendleton A.L."/>
            <person name="Shaikh M.A."/>
            <person name="Suttiyut T."/>
            <person name="Ogas R."/>
            <person name="Tomko P."/>
            <person name="Gavelis G."/>
            <person name="Widhalm J.R."/>
            <person name="Wisecaver J.H."/>
        </authorList>
    </citation>
    <scope>NUCLEOTIDE SEQUENCE</scope>
    <source>
        <strain evidence="1">ECLA1</strain>
    </source>
</reference>
<protein>
    <submittedName>
        <fullName evidence="1">Uncharacterized protein</fullName>
    </submittedName>
</protein>
<evidence type="ECO:0000313" key="2">
    <source>
        <dbReference type="Proteomes" id="UP001283361"/>
    </source>
</evidence>
<accession>A0AAE1DEJ0</accession>
<dbReference type="AlphaFoldDB" id="A0AAE1DEJ0"/>
<name>A0AAE1DEJ0_9GAST</name>
<gene>
    <name evidence="1" type="ORF">RRG08_044907</name>
</gene>
<dbReference type="EMBL" id="JAWDGP010004108">
    <property type="protein sequence ID" value="KAK3767774.1"/>
    <property type="molecule type" value="Genomic_DNA"/>
</dbReference>
<dbReference type="Proteomes" id="UP001283361">
    <property type="component" value="Unassembled WGS sequence"/>
</dbReference>